<dbReference type="HAMAP" id="MF_00114">
    <property type="entry name" value="DeoC_type1"/>
    <property type="match status" value="1"/>
</dbReference>
<dbReference type="CDD" id="cd00959">
    <property type="entry name" value="DeoC"/>
    <property type="match status" value="1"/>
</dbReference>
<reference evidence="8 9" key="1">
    <citation type="submission" date="2018-08" db="EMBL/GenBank/DDBJ databases">
        <title>A genome reference for cultivated species of the human gut microbiota.</title>
        <authorList>
            <person name="Zou Y."/>
            <person name="Xue W."/>
            <person name="Luo G."/>
        </authorList>
    </citation>
    <scope>NUCLEOTIDE SEQUENCE [LARGE SCALE GENOMIC DNA]</scope>
    <source>
        <strain evidence="8 9">AF15-20</strain>
    </source>
</reference>
<dbReference type="InterPro" id="IPR028581">
    <property type="entry name" value="DeoC_typeI"/>
</dbReference>
<comment type="pathway">
    <text evidence="7">Carbohydrate degradation; 2-deoxy-D-ribose 1-phosphate degradation; D-glyceraldehyde 3-phosphate and acetaldehyde from 2-deoxy-alpha-D-ribose 1-phosphate: step 2/2.</text>
</comment>
<dbReference type="GO" id="GO:0009264">
    <property type="term" value="P:deoxyribonucleotide catabolic process"/>
    <property type="evidence" value="ECO:0007669"/>
    <property type="project" value="UniProtKB-UniRule"/>
</dbReference>
<dbReference type="PIRSF" id="PIRSF001357">
    <property type="entry name" value="DeoC"/>
    <property type="match status" value="1"/>
</dbReference>
<dbReference type="PANTHER" id="PTHR10889:SF1">
    <property type="entry name" value="DEOXYRIBOSE-PHOSPHATE ALDOLASE"/>
    <property type="match status" value="1"/>
</dbReference>
<dbReference type="NCBIfam" id="TIGR00126">
    <property type="entry name" value="deoC"/>
    <property type="match status" value="1"/>
</dbReference>
<evidence type="ECO:0000256" key="1">
    <source>
        <dbReference type="ARBA" id="ARBA00010936"/>
    </source>
</evidence>
<comment type="catalytic activity">
    <reaction evidence="5 7">
        <text>2-deoxy-D-ribose 5-phosphate = D-glyceraldehyde 3-phosphate + acetaldehyde</text>
        <dbReference type="Rhea" id="RHEA:12821"/>
        <dbReference type="ChEBI" id="CHEBI:15343"/>
        <dbReference type="ChEBI" id="CHEBI:59776"/>
        <dbReference type="ChEBI" id="CHEBI:62877"/>
        <dbReference type="EC" id="4.1.2.4"/>
    </reaction>
</comment>
<comment type="function">
    <text evidence="6 7">Catalyzes a reversible aldol reaction between acetaldehyde and D-glyceraldehyde 3-phosphate to generate 2-deoxy-D-ribose 5-phosphate.</text>
</comment>
<protein>
    <recommendedName>
        <fullName evidence="7">Deoxyribose-phosphate aldolase</fullName>
        <shortName evidence="7">DERA</shortName>
        <ecNumber evidence="7">4.1.2.4</ecNumber>
    </recommendedName>
    <alternativeName>
        <fullName evidence="7">2-deoxy-D-ribose 5-phosphate aldolase</fullName>
    </alternativeName>
    <alternativeName>
        <fullName evidence="7">Phosphodeoxyriboaldolase</fullName>
        <shortName evidence="7">Deoxyriboaldolase</shortName>
    </alternativeName>
</protein>
<dbReference type="GeneID" id="66580110"/>
<keyword evidence="4 7" id="KW-0704">Schiff base</keyword>
<evidence type="ECO:0000256" key="5">
    <source>
        <dbReference type="ARBA" id="ARBA00048791"/>
    </source>
</evidence>
<dbReference type="SUPFAM" id="SSF51569">
    <property type="entry name" value="Aldolase"/>
    <property type="match status" value="1"/>
</dbReference>
<feature type="active site" description="Proton donor/acceptor" evidence="7">
    <location>
        <position position="182"/>
    </location>
</feature>
<evidence type="ECO:0000256" key="7">
    <source>
        <dbReference type="HAMAP-Rule" id="MF_00114"/>
    </source>
</evidence>
<organism evidence="8 9">
    <name type="scientific">Holdemanella biformis</name>
    <dbReference type="NCBI Taxonomy" id="1735"/>
    <lineage>
        <taxon>Bacteria</taxon>
        <taxon>Bacillati</taxon>
        <taxon>Bacillota</taxon>
        <taxon>Erysipelotrichia</taxon>
        <taxon>Erysipelotrichales</taxon>
        <taxon>Erysipelotrichaceae</taxon>
        <taxon>Holdemanella</taxon>
    </lineage>
</organism>
<dbReference type="GO" id="GO:0004139">
    <property type="term" value="F:deoxyribose-phosphate aldolase activity"/>
    <property type="evidence" value="ECO:0007669"/>
    <property type="project" value="UniProtKB-UniRule"/>
</dbReference>
<evidence type="ECO:0000313" key="8">
    <source>
        <dbReference type="EMBL" id="RGU90530.1"/>
    </source>
</evidence>
<dbReference type="RefSeq" id="WP_118325529.1">
    <property type="nucleotide sequence ID" value="NZ_CATXNH010000097.1"/>
</dbReference>
<dbReference type="GO" id="GO:0005737">
    <property type="term" value="C:cytoplasm"/>
    <property type="evidence" value="ECO:0007669"/>
    <property type="project" value="UniProtKB-SubCell"/>
</dbReference>
<comment type="similarity">
    <text evidence="1 7">Belongs to the DeoC/FbaB aldolase family. DeoC type 1 subfamily.</text>
</comment>
<dbReference type="GO" id="GO:0006018">
    <property type="term" value="P:2-deoxyribose 1-phosphate catabolic process"/>
    <property type="evidence" value="ECO:0007669"/>
    <property type="project" value="UniProtKB-UniRule"/>
</dbReference>
<name>A0A395WAI3_9FIRM</name>
<evidence type="ECO:0000256" key="6">
    <source>
        <dbReference type="ARBA" id="ARBA00056337"/>
    </source>
</evidence>
<dbReference type="SMART" id="SM01133">
    <property type="entry name" value="DeoC"/>
    <property type="match status" value="1"/>
</dbReference>
<dbReference type="UniPathway" id="UPA00002">
    <property type="reaction ID" value="UER00468"/>
</dbReference>
<dbReference type="Pfam" id="PF01791">
    <property type="entry name" value="DeoC"/>
    <property type="match status" value="1"/>
</dbReference>
<dbReference type="AlphaFoldDB" id="A0A395WAI3"/>
<gene>
    <name evidence="7 8" type="primary">deoC</name>
    <name evidence="8" type="ORF">DWW32_08905</name>
</gene>
<dbReference type="PANTHER" id="PTHR10889">
    <property type="entry name" value="DEOXYRIBOSE-PHOSPHATE ALDOLASE"/>
    <property type="match status" value="1"/>
</dbReference>
<evidence type="ECO:0000256" key="2">
    <source>
        <dbReference type="ARBA" id="ARBA00022490"/>
    </source>
</evidence>
<dbReference type="InterPro" id="IPR013785">
    <property type="entry name" value="Aldolase_TIM"/>
</dbReference>
<feature type="active site" description="Schiff-base intermediate with acetaldehyde" evidence="7">
    <location>
        <position position="153"/>
    </location>
</feature>
<keyword evidence="2 7" id="KW-0963">Cytoplasm</keyword>
<evidence type="ECO:0000256" key="3">
    <source>
        <dbReference type="ARBA" id="ARBA00023239"/>
    </source>
</evidence>
<accession>A0A395WAI3</accession>
<dbReference type="EC" id="4.1.2.4" evidence="7"/>
<feature type="active site" description="Proton donor/acceptor" evidence="7">
    <location>
        <position position="89"/>
    </location>
</feature>
<dbReference type="InterPro" id="IPR011343">
    <property type="entry name" value="DeoC"/>
</dbReference>
<dbReference type="Proteomes" id="UP000265489">
    <property type="component" value="Unassembled WGS sequence"/>
</dbReference>
<comment type="caution">
    <text evidence="8">The sequence shown here is derived from an EMBL/GenBank/DDBJ whole genome shotgun (WGS) entry which is preliminary data.</text>
</comment>
<proteinExistence type="inferred from homology"/>
<sequence>MEFNKYFDHTFLKAFATKQDIDTLCQQAKELNTASVCVNEEWVAYCKNLLKDTDVMVCSVVGFPLGQCGLNTKAYETKEALKDGADEIDYVLNVGNVKMGNFDKVKEEMETLTKICHDQNKGIKVIFENCYLTKEEIKKCAEIAKEVKPDFIKTSTGFGTGGATIEDVKLMKDTVGSDVEVKAAGGIHSYAEVKEMIEAGATRIGASATVQIVEEYNK</sequence>
<keyword evidence="3 7" id="KW-0456">Lyase</keyword>
<dbReference type="Gene3D" id="3.20.20.70">
    <property type="entry name" value="Aldolase class I"/>
    <property type="match status" value="1"/>
</dbReference>
<evidence type="ECO:0000256" key="4">
    <source>
        <dbReference type="ARBA" id="ARBA00023270"/>
    </source>
</evidence>
<evidence type="ECO:0000313" key="9">
    <source>
        <dbReference type="Proteomes" id="UP000265489"/>
    </source>
</evidence>
<comment type="subcellular location">
    <subcellularLocation>
        <location evidence="7">Cytoplasm</location>
    </subcellularLocation>
</comment>
<dbReference type="GO" id="GO:0016052">
    <property type="term" value="P:carbohydrate catabolic process"/>
    <property type="evidence" value="ECO:0007669"/>
    <property type="project" value="TreeGrafter"/>
</dbReference>
<dbReference type="FunFam" id="3.20.20.70:FF:000044">
    <property type="entry name" value="Deoxyribose-phosphate aldolase"/>
    <property type="match status" value="1"/>
</dbReference>
<dbReference type="EMBL" id="QRYQ01000017">
    <property type="protein sequence ID" value="RGU90530.1"/>
    <property type="molecule type" value="Genomic_DNA"/>
</dbReference>
<dbReference type="InterPro" id="IPR002915">
    <property type="entry name" value="DeoC/FbaB/LacD_aldolase"/>
</dbReference>